<keyword evidence="2" id="KW-0449">Lipoprotein</keyword>
<name>A0A4V5MNA0_9NEIS</name>
<dbReference type="RefSeq" id="WP_136775116.1">
    <property type="nucleotide sequence ID" value="NZ_CP156074.1"/>
</dbReference>
<comment type="caution">
    <text evidence="2">The sequence shown here is derived from an EMBL/GenBank/DDBJ whole genome shotgun (WGS) entry which is preliminary data.</text>
</comment>
<dbReference type="EMBL" id="SUMF01000054">
    <property type="protein sequence ID" value="TJZ63948.1"/>
    <property type="molecule type" value="Genomic_DNA"/>
</dbReference>
<organism evidence="2 3">
    <name type="scientific">Chitiniphilus eburneus</name>
    <dbReference type="NCBI Taxonomy" id="2571148"/>
    <lineage>
        <taxon>Bacteria</taxon>
        <taxon>Pseudomonadati</taxon>
        <taxon>Pseudomonadota</taxon>
        <taxon>Betaproteobacteria</taxon>
        <taxon>Neisseriales</taxon>
        <taxon>Chitinibacteraceae</taxon>
        <taxon>Chitiniphilus</taxon>
    </lineage>
</organism>
<dbReference type="InterPro" id="IPR038706">
    <property type="entry name" value="Type_VI_SciN-like_sf"/>
</dbReference>
<gene>
    <name evidence="2" type="primary">tssJ</name>
    <name evidence="2" type="ORF">FAZ21_19575</name>
</gene>
<accession>A0A4V5MNA0</accession>
<reference evidence="2 3" key="1">
    <citation type="submission" date="2019-04" db="EMBL/GenBank/DDBJ databases">
        <title>Chitiniphilus eburnea sp. nov., a novel chitinolytic bacterium isolated from aquaculture sludge.</title>
        <authorList>
            <person name="Sheng M."/>
        </authorList>
    </citation>
    <scope>NUCLEOTIDE SEQUENCE [LARGE SCALE GENOMIC DNA]</scope>
    <source>
        <strain evidence="2 3">HX-2-15</strain>
    </source>
</reference>
<proteinExistence type="predicted"/>
<dbReference type="Gene3D" id="2.60.40.4150">
    <property type="entry name" value="Type VI secretion system, lipoprotein SciN"/>
    <property type="match status" value="1"/>
</dbReference>
<sequence>MRRNQTPSTVRNIAKNAFLCAVIAFGLAACASGPKEYPISGTADPIINRDINGRPLSIVVRLYQLKDKNEFNRLTFDAAASGKTDAELFGDELIARTEVQLIPGATQNVTDKLLPEAKYLGVVGYFRKPDAQNWRFLVEADAVRSKGLSFVVQDCYLKVTKPQPTLLPGQSANYKPECTAIAPAKPAKR</sequence>
<keyword evidence="3" id="KW-1185">Reference proteome</keyword>
<dbReference type="PANTHER" id="PTHR37625:SF4">
    <property type="entry name" value="OUTER MEMBRANE LIPOPROTEIN"/>
    <property type="match status" value="1"/>
</dbReference>
<keyword evidence="1" id="KW-0732">Signal</keyword>
<evidence type="ECO:0000313" key="2">
    <source>
        <dbReference type="EMBL" id="TJZ63948.1"/>
    </source>
</evidence>
<feature type="chain" id="PRO_5021005683" evidence="1">
    <location>
        <begin position="32"/>
        <end position="189"/>
    </location>
</feature>
<dbReference type="PANTHER" id="PTHR37625">
    <property type="entry name" value="OUTER MEMBRANE LIPOPROTEIN-RELATED"/>
    <property type="match status" value="1"/>
</dbReference>
<feature type="signal peptide" evidence="1">
    <location>
        <begin position="1"/>
        <end position="31"/>
    </location>
</feature>
<dbReference type="Proteomes" id="UP000310016">
    <property type="component" value="Unassembled WGS sequence"/>
</dbReference>
<evidence type="ECO:0000313" key="3">
    <source>
        <dbReference type="Proteomes" id="UP000310016"/>
    </source>
</evidence>
<dbReference type="NCBIfam" id="TIGR03352">
    <property type="entry name" value="VI_chp_3"/>
    <property type="match status" value="1"/>
</dbReference>
<dbReference type="AlphaFoldDB" id="A0A4V5MNA0"/>
<evidence type="ECO:0000256" key="1">
    <source>
        <dbReference type="SAM" id="SignalP"/>
    </source>
</evidence>
<dbReference type="Pfam" id="PF12790">
    <property type="entry name" value="T6SS-SciN"/>
    <property type="match status" value="1"/>
</dbReference>
<protein>
    <submittedName>
        <fullName evidence="2">Type VI secretion system lipoprotein TssJ</fullName>
    </submittedName>
</protein>
<dbReference type="PROSITE" id="PS51257">
    <property type="entry name" value="PROKAR_LIPOPROTEIN"/>
    <property type="match status" value="1"/>
</dbReference>
<dbReference type="InterPro" id="IPR017734">
    <property type="entry name" value="T6SS_SciN"/>
</dbReference>
<dbReference type="OrthoDB" id="8752321at2"/>